<proteinExistence type="predicted"/>
<dbReference type="Pfam" id="PF01755">
    <property type="entry name" value="Glyco_transf_25"/>
    <property type="match status" value="1"/>
</dbReference>
<protein>
    <recommendedName>
        <fullName evidence="1">Glycosyl transferase family 25 domain-containing protein</fullName>
    </recommendedName>
</protein>
<reference evidence="2" key="1">
    <citation type="journal article" date="2020" name="Nature">
        <title>Giant virus diversity and host interactions through global metagenomics.</title>
        <authorList>
            <person name="Schulz F."/>
            <person name="Roux S."/>
            <person name="Paez-Espino D."/>
            <person name="Jungbluth S."/>
            <person name="Walsh D.A."/>
            <person name="Denef V.J."/>
            <person name="McMahon K.D."/>
            <person name="Konstantinidis K.T."/>
            <person name="Eloe-Fadrosh E.A."/>
            <person name="Kyrpides N.C."/>
            <person name="Woyke T."/>
        </authorList>
    </citation>
    <scope>NUCLEOTIDE SEQUENCE</scope>
    <source>
        <strain evidence="2">GVMAG-S-3300013094-100</strain>
    </source>
</reference>
<sequence>MSKIPSSWGDFLDGHVFIINLDKKPERLQNALARVKDAGFTNINRFVAIDGKTADMPNIWKTEHGNPRFEPTDGKFNDPINHPHHQAIMLSHLGVLKEIIEKEIPWSIVFEDDVVFHNKWDILAPKYFEITPPNYDMLYMGHHCGCGFDAHVARIPVYCLQAYGITLEGAKILYKKIIEDPAGVRTIDCMIWDYMCECLRNPLNIPPKDAEQQNSLPERPIGFINWYAWNGEQFPDTVAKKDPTTAHKDQGLVFQEYDGNKYEGYLASS</sequence>
<feature type="domain" description="Glycosyl transferase family 25" evidence="1">
    <location>
        <begin position="15"/>
        <end position="122"/>
    </location>
</feature>
<dbReference type="EMBL" id="MN740976">
    <property type="protein sequence ID" value="QHU20943.1"/>
    <property type="molecule type" value="Genomic_DNA"/>
</dbReference>
<name>A0A6C0KUL3_9ZZZZ</name>
<dbReference type="InterPro" id="IPR002654">
    <property type="entry name" value="Glyco_trans_25"/>
</dbReference>
<accession>A0A6C0KUL3</accession>
<evidence type="ECO:0000313" key="2">
    <source>
        <dbReference type="EMBL" id="QHU20943.1"/>
    </source>
</evidence>
<dbReference type="AlphaFoldDB" id="A0A6C0KUL3"/>
<evidence type="ECO:0000259" key="1">
    <source>
        <dbReference type="Pfam" id="PF01755"/>
    </source>
</evidence>
<organism evidence="2">
    <name type="scientific">viral metagenome</name>
    <dbReference type="NCBI Taxonomy" id="1070528"/>
    <lineage>
        <taxon>unclassified sequences</taxon>
        <taxon>metagenomes</taxon>
        <taxon>organismal metagenomes</taxon>
    </lineage>
</organism>